<dbReference type="InterPro" id="IPR004507">
    <property type="entry name" value="UbiX-like"/>
</dbReference>
<dbReference type="GO" id="GO:0106141">
    <property type="term" value="F:flavin prenyltransferase activity"/>
    <property type="evidence" value="ECO:0007669"/>
    <property type="project" value="UniProtKB-EC"/>
</dbReference>
<feature type="domain" description="Flavoprotein" evidence="9">
    <location>
        <begin position="27"/>
        <end position="196"/>
    </location>
</feature>
<feature type="binding site" evidence="7">
    <location>
        <position position="192"/>
    </location>
    <ligand>
        <name>dimethylallyl phosphate</name>
        <dbReference type="ChEBI" id="CHEBI:88052"/>
    </ligand>
</feature>
<sequence length="237" mass="25320">MNMVPNTSAWRDAGDGGRERPAAAPPRLIVGISGASGVIYGIRMLQTLGLLGVETHLVMSRSAEITAAMETGWKIADIRALASVAHPIDDIAASISSGSFRTLGMVVAPCSMRSMSEIACGTTTSLLSRAADVVLKERRRLVLMVRETPLHLGHLRTMTALSEMGAILAPPVPAFYAKPADLDDMIDHTVGRVLDLFDLDSGKVRRWGETARRSGRSPAHRDPERAAQPAGDSVIDT</sequence>
<dbReference type="HAMAP" id="MF_01984">
    <property type="entry name" value="ubiX_pad"/>
    <property type="match status" value="1"/>
</dbReference>
<dbReference type="PANTHER" id="PTHR43374">
    <property type="entry name" value="FLAVIN PRENYLTRANSFERASE"/>
    <property type="match status" value="1"/>
</dbReference>
<comment type="caution">
    <text evidence="10">The sequence shown here is derived from an EMBL/GenBank/DDBJ whole genome shotgun (WGS) entry which is preliminary data.</text>
</comment>
<keyword evidence="2 7" id="KW-0285">Flavoprotein</keyword>
<evidence type="ECO:0000256" key="1">
    <source>
        <dbReference type="ARBA" id="ARBA00022602"/>
    </source>
</evidence>
<comment type="function">
    <text evidence="7">Flavin prenyltransferase that catalyzes the synthesis of the prenylated FMN cofactor (prenyl-FMN) for 4-hydroxy-3-polyprenylbenzoic acid decarboxylase UbiD. The prenyltransferase is metal-independent and links a dimethylallyl moiety from dimethylallyl monophosphate (DMAP) to the flavin N5 and C6 atoms of FMN.</text>
</comment>
<gene>
    <name evidence="7" type="primary">ubiX</name>
    <name evidence="10" type="ORF">FBZ82_104370</name>
</gene>
<evidence type="ECO:0000256" key="5">
    <source>
        <dbReference type="ARBA" id="ARBA00050612"/>
    </source>
</evidence>
<reference evidence="10 11" key="1">
    <citation type="submission" date="2019-06" db="EMBL/GenBank/DDBJ databases">
        <title>Genomic Encyclopedia of Type Strains, Phase IV (KMG-V): Genome sequencing to study the core and pangenomes of soil and plant-associated prokaryotes.</title>
        <authorList>
            <person name="Whitman W."/>
        </authorList>
    </citation>
    <scope>NUCLEOTIDE SEQUENCE [LARGE SCALE GENOMIC DNA]</scope>
    <source>
        <strain evidence="10 11">BR 11796</strain>
    </source>
</reference>
<evidence type="ECO:0000256" key="3">
    <source>
        <dbReference type="ARBA" id="ARBA00022643"/>
    </source>
</evidence>
<dbReference type="PANTHER" id="PTHR43374:SF1">
    <property type="entry name" value="FLAVIN PRENYLTRANSFERASE PAD1, MITOCHONDRIAL"/>
    <property type="match status" value="1"/>
</dbReference>
<dbReference type="FunFam" id="3.40.50.1950:FF:000001">
    <property type="entry name" value="Flavin prenyltransferase UbiX"/>
    <property type="match status" value="1"/>
</dbReference>
<feature type="binding site" evidence="7">
    <location>
        <position position="146"/>
    </location>
    <ligand>
        <name>FMN</name>
        <dbReference type="ChEBI" id="CHEBI:58210"/>
    </ligand>
</feature>
<feature type="compositionally biased region" description="Basic and acidic residues" evidence="8">
    <location>
        <begin position="12"/>
        <end position="21"/>
    </location>
</feature>
<feature type="region of interest" description="Disordered" evidence="8">
    <location>
        <begin position="208"/>
        <end position="237"/>
    </location>
</feature>
<evidence type="ECO:0000256" key="2">
    <source>
        <dbReference type="ARBA" id="ARBA00022630"/>
    </source>
</evidence>
<comment type="caution">
    <text evidence="7">Lacks conserved residue(s) required for the propagation of feature annotation.</text>
</comment>
<dbReference type="GO" id="GO:0016831">
    <property type="term" value="F:carboxy-lyase activity"/>
    <property type="evidence" value="ECO:0007669"/>
    <property type="project" value="TreeGrafter"/>
</dbReference>
<dbReference type="InterPro" id="IPR003382">
    <property type="entry name" value="Flavoprotein"/>
</dbReference>
<evidence type="ECO:0000259" key="9">
    <source>
        <dbReference type="Pfam" id="PF02441"/>
    </source>
</evidence>
<evidence type="ECO:0000256" key="6">
    <source>
        <dbReference type="ARBA" id="ARBA00060793"/>
    </source>
</evidence>
<keyword evidence="4 7" id="KW-0808">Transferase</keyword>
<dbReference type="AlphaFoldDB" id="A0A560BC29"/>
<organism evidence="10 11">
    <name type="scientific">Azospirillum brasilense</name>
    <dbReference type="NCBI Taxonomy" id="192"/>
    <lineage>
        <taxon>Bacteria</taxon>
        <taxon>Pseudomonadati</taxon>
        <taxon>Pseudomonadota</taxon>
        <taxon>Alphaproteobacteria</taxon>
        <taxon>Rhodospirillales</taxon>
        <taxon>Azospirillaceae</taxon>
        <taxon>Azospirillum</taxon>
    </lineage>
</organism>
<protein>
    <recommendedName>
        <fullName evidence="7">Flavin prenyltransferase UbiX</fullName>
        <ecNumber evidence="7">2.5.1.129</ecNumber>
    </recommendedName>
</protein>
<dbReference type="EC" id="2.5.1.129" evidence="7"/>
<dbReference type="SUPFAM" id="SSF52507">
    <property type="entry name" value="Homo-oligomeric flavin-containing Cys decarboxylases, HFCD"/>
    <property type="match status" value="1"/>
</dbReference>
<feature type="binding site" evidence="7">
    <location>
        <begin position="111"/>
        <end position="114"/>
    </location>
    <ligand>
        <name>FMN</name>
        <dbReference type="ChEBI" id="CHEBI:58210"/>
    </ligand>
</feature>
<evidence type="ECO:0000256" key="7">
    <source>
        <dbReference type="HAMAP-Rule" id="MF_01984"/>
    </source>
</evidence>
<dbReference type="InterPro" id="IPR036551">
    <property type="entry name" value="Flavin_trans-like"/>
</dbReference>
<feature type="binding site" evidence="7">
    <location>
        <position position="60"/>
    </location>
    <ligand>
        <name>FMN</name>
        <dbReference type="ChEBI" id="CHEBI:58210"/>
    </ligand>
</feature>
<dbReference type="Proteomes" id="UP000316083">
    <property type="component" value="Unassembled WGS sequence"/>
</dbReference>
<feature type="binding site" evidence="7">
    <location>
        <position position="176"/>
    </location>
    <ligand>
        <name>dimethylallyl phosphate</name>
        <dbReference type="ChEBI" id="CHEBI:88052"/>
    </ligand>
</feature>
<proteinExistence type="inferred from homology"/>
<dbReference type="RefSeq" id="WP_282184076.1">
    <property type="nucleotide sequence ID" value="NZ_VITF01000004.1"/>
</dbReference>
<keyword evidence="1 7" id="KW-0637">Prenyltransferase</keyword>
<evidence type="ECO:0000256" key="4">
    <source>
        <dbReference type="ARBA" id="ARBA00022679"/>
    </source>
</evidence>
<dbReference type="Pfam" id="PF02441">
    <property type="entry name" value="Flavoprotein"/>
    <property type="match status" value="1"/>
</dbReference>
<feature type="region of interest" description="Disordered" evidence="8">
    <location>
        <begin position="1"/>
        <end position="22"/>
    </location>
</feature>
<evidence type="ECO:0000256" key="8">
    <source>
        <dbReference type="SAM" id="MobiDB-lite"/>
    </source>
</evidence>
<evidence type="ECO:0000313" key="10">
    <source>
        <dbReference type="EMBL" id="TWA70210.1"/>
    </source>
</evidence>
<dbReference type="EMBL" id="VITF01000004">
    <property type="protein sequence ID" value="TWA70210.1"/>
    <property type="molecule type" value="Genomic_DNA"/>
</dbReference>
<dbReference type="NCBIfam" id="TIGR00421">
    <property type="entry name" value="ubiX_pad"/>
    <property type="match status" value="1"/>
</dbReference>
<keyword evidence="3 7" id="KW-0288">FMN</keyword>
<evidence type="ECO:0000313" key="11">
    <source>
        <dbReference type="Proteomes" id="UP000316083"/>
    </source>
</evidence>
<accession>A0A560BC29</accession>
<name>A0A560BC29_AZOBR</name>
<dbReference type="NCBIfam" id="NF004685">
    <property type="entry name" value="PRK06029.1"/>
    <property type="match status" value="1"/>
</dbReference>
<feature type="binding site" evidence="7">
    <location>
        <begin position="34"/>
        <end position="36"/>
    </location>
    <ligand>
        <name>FMN</name>
        <dbReference type="ChEBI" id="CHEBI:58210"/>
    </ligand>
</feature>
<comment type="similarity">
    <text evidence="6 7">Belongs to the UbiX/PAD1 family.</text>
</comment>
<dbReference type="Gene3D" id="3.40.50.1950">
    <property type="entry name" value="Flavin prenyltransferase-like"/>
    <property type="match status" value="1"/>
</dbReference>
<comment type="catalytic activity">
    <reaction evidence="5 7">
        <text>dimethylallyl phosphate + FMNH2 = prenylated FMNH2 + phosphate</text>
        <dbReference type="Rhea" id="RHEA:37743"/>
        <dbReference type="ChEBI" id="CHEBI:43474"/>
        <dbReference type="ChEBI" id="CHEBI:57618"/>
        <dbReference type="ChEBI" id="CHEBI:87467"/>
        <dbReference type="ChEBI" id="CHEBI:88052"/>
        <dbReference type="EC" id="2.5.1.129"/>
    </reaction>
</comment>